<reference evidence="14 15" key="1">
    <citation type="submission" date="2024-04" db="EMBL/GenBank/DDBJ databases">
        <title>Draft genome sequence of Halopseudomonas sabulinigri NBRC 116187.</title>
        <authorList>
            <person name="Miyakawa T."/>
            <person name="Kusuya Y."/>
            <person name="Miura T."/>
        </authorList>
    </citation>
    <scope>NUCLEOTIDE SEQUENCE [LARGE SCALE GENOMIC DNA]</scope>
    <source>
        <strain evidence="14 15">4NH20-0042</strain>
    </source>
</reference>
<evidence type="ECO:0000256" key="4">
    <source>
        <dbReference type="ARBA" id="ARBA00022553"/>
    </source>
</evidence>
<evidence type="ECO:0000256" key="8">
    <source>
        <dbReference type="ARBA" id="ARBA00022989"/>
    </source>
</evidence>
<dbReference type="InterPro" id="IPR031930">
    <property type="entry name" value="HK_sensor"/>
</dbReference>
<evidence type="ECO:0000256" key="2">
    <source>
        <dbReference type="ARBA" id="ARBA00004141"/>
    </source>
</evidence>
<evidence type="ECO:0000313" key="15">
    <source>
        <dbReference type="Proteomes" id="UP001486808"/>
    </source>
</evidence>
<dbReference type="Gene3D" id="3.30.565.10">
    <property type="entry name" value="Histidine kinase-like ATPase, C-terminal domain"/>
    <property type="match status" value="1"/>
</dbReference>
<dbReference type="InterPro" id="IPR038428">
    <property type="entry name" value="HK_sensor_dom_sf"/>
</dbReference>
<evidence type="ECO:0000256" key="9">
    <source>
        <dbReference type="ARBA" id="ARBA00023012"/>
    </source>
</evidence>
<dbReference type="Gene3D" id="3.30.450.170">
    <property type="entry name" value="Two-component histidine kinase, sensor domain"/>
    <property type="match status" value="1"/>
</dbReference>
<dbReference type="InterPro" id="IPR004358">
    <property type="entry name" value="Sig_transdc_His_kin-like_C"/>
</dbReference>
<dbReference type="SUPFAM" id="SSF55874">
    <property type="entry name" value="ATPase domain of HSP90 chaperone/DNA topoisomerase II/histidine kinase"/>
    <property type="match status" value="1"/>
</dbReference>
<dbReference type="InterPro" id="IPR003594">
    <property type="entry name" value="HATPase_dom"/>
</dbReference>
<dbReference type="InterPro" id="IPR003661">
    <property type="entry name" value="HisK_dim/P_dom"/>
</dbReference>
<keyword evidence="5" id="KW-0808">Transferase</keyword>
<sequence>MNRRLWWKLCATLVLGMLALFWLISHLTWETEEAMSFIAESHQRTLRSYGAQAEALYNAGNEQALSEWLRSVQEQENTWAAVIQSDLTPIAGSTFSQRFTEGFGLGRDVSWKIHLYFAENPTMDLPFSDGRTHFVIQLPERMRPGNYWSPSRLLLQVVLPFAVLLLVCLLLYRHLMHPLRRLELATRRFSEGDYSARVGADLGARKDELAGLARAFDGMAERTQQLIEHQRQRLSDMSHELRTPLTRIEMAVSLAEQQQGDQLLLERIRGECNGMRQLVEDALTLSWLENESPVLRDESLDLTELVDSIVDDARFEYPEHKLNVQLPASARLSNSSHRALGQAIENVVRNALDHTPRGGSVQVSLVERSGVWLLSVADCGAGVPGDMLERIFQPFFRLSGGSNEGRSGFGLGLALARRQVQATGGSLSASNGAQGGLVIEMRLPRGGLQT</sequence>
<dbReference type="PANTHER" id="PTHR45436:SF15">
    <property type="entry name" value="SENSOR HISTIDINE KINASE CUSS"/>
    <property type="match status" value="1"/>
</dbReference>
<dbReference type="SUPFAM" id="SSF158472">
    <property type="entry name" value="HAMP domain-like"/>
    <property type="match status" value="1"/>
</dbReference>
<dbReference type="EC" id="2.7.13.3" evidence="3"/>
<dbReference type="InterPro" id="IPR003660">
    <property type="entry name" value="HAMP_dom"/>
</dbReference>
<dbReference type="PROSITE" id="PS50885">
    <property type="entry name" value="HAMP"/>
    <property type="match status" value="1"/>
</dbReference>
<dbReference type="PRINTS" id="PR00344">
    <property type="entry name" value="BCTRLSENSOR"/>
</dbReference>
<feature type="domain" description="HAMP" evidence="13">
    <location>
        <begin position="173"/>
        <end position="228"/>
    </location>
</feature>
<organism evidence="14 15">
    <name type="scientific">Halopseudomonas sabulinigri</name>
    <dbReference type="NCBI Taxonomy" id="472181"/>
    <lineage>
        <taxon>Bacteria</taxon>
        <taxon>Pseudomonadati</taxon>
        <taxon>Pseudomonadota</taxon>
        <taxon>Gammaproteobacteria</taxon>
        <taxon>Pseudomonadales</taxon>
        <taxon>Pseudomonadaceae</taxon>
        <taxon>Halopseudomonas</taxon>
    </lineage>
</organism>
<accession>A0ABP9ZNS0</accession>
<protein>
    <recommendedName>
        <fullName evidence="3">histidine kinase</fullName>
        <ecNumber evidence="3">2.7.13.3</ecNumber>
    </recommendedName>
</protein>
<dbReference type="InterPro" id="IPR036097">
    <property type="entry name" value="HisK_dim/P_sf"/>
</dbReference>
<evidence type="ECO:0000256" key="3">
    <source>
        <dbReference type="ARBA" id="ARBA00012438"/>
    </source>
</evidence>
<evidence type="ECO:0000259" key="12">
    <source>
        <dbReference type="PROSITE" id="PS50109"/>
    </source>
</evidence>
<evidence type="ECO:0000256" key="1">
    <source>
        <dbReference type="ARBA" id="ARBA00000085"/>
    </source>
</evidence>
<keyword evidence="8 11" id="KW-1133">Transmembrane helix</keyword>
<name>A0ABP9ZNS0_9GAMM</name>
<dbReference type="Gene3D" id="6.10.340.10">
    <property type="match status" value="1"/>
</dbReference>
<dbReference type="SMART" id="SM00388">
    <property type="entry name" value="HisKA"/>
    <property type="match status" value="1"/>
</dbReference>
<dbReference type="InterPro" id="IPR005467">
    <property type="entry name" value="His_kinase_dom"/>
</dbReference>
<dbReference type="CDD" id="cd06225">
    <property type="entry name" value="HAMP"/>
    <property type="match status" value="1"/>
</dbReference>
<evidence type="ECO:0000256" key="10">
    <source>
        <dbReference type="ARBA" id="ARBA00023136"/>
    </source>
</evidence>
<evidence type="ECO:0000259" key="13">
    <source>
        <dbReference type="PROSITE" id="PS50885"/>
    </source>
</evidence>
<comment type="caution">
    <text evidence="14">The sequence shown here is derived from an EMBL/GenBank/DDBJ whole genome shotgun (WGS) entry which is preliminary data.</text>
</comment>
<gene>
    <name evidence="14" type="primary">pirS_1</name>
    <name evidence="14" type="ORF">NBRC116187_14610</name>
</gene>
<feature type="transmembrane region" description="Helical" evidence="11">
    <location>
        <begin position="5"/>
        <end position="24"/>
    </location>
</feature>
<keyword evidence="6 11" id="KW-0812">Transmembrane</keyword>
<proteinExistence type="predicted"/>
<dbReference type="GO" id="GO:0016301">
    <property type="term" value="F:kinase activity"/>
    <property type="evidence" value="ECO:0007669"/>
    <property type="project" value="UniProtKB-KW"/>
</dbReference>
<dbReference type="SUPFAM" id="SSF47384">
    <property type="entry name" value="Homodimeric domain of signal transducing histidine kinase"/>
    <property type="match status" value="1"/>
</dbReference>
<comment type="catalytic activity">
    <reaction evidence="1">
        <text>ATP + protein L-histidine = ADP + protein N-phospho-L-histidine.</text>
        <dbReference type="EC" id="2.7.13.3"/>
    </reaction>
</comment>
<keyword evidence="10 11" id="KW-0472">Membrane</keyword>
<feature type="domain" description="Histidine kinase" evidence="12">
    <location>
        <begin position="236"/>
        <end position="447"/>
    </location>
</feature>
<evidence type="ECO:0000256" key="5">
    <source>
        <dbReference type="ARBA" id="ARBA00022679"/>
    </source>
</evidence>
<dbReference type="SMART" id="SM00304">
    <property type="entry name" value="HAMP"/>
    <property type="match status" value="1"/>
</dbReference>
<dbReference type="RefSeq" id="WP_353387530.1">
    <property type="nucleotide sequence ID" value="NZ_BAABWD010000001.1"/>
</dbReference>
<evidence type="ECO:0000256" key="7">
    <source>
        <dbReference type="ARBA" id="ARBA00022777"/>
    </source>
</evidence>
<dbReference type="Pfam" id="PF02518">
    <property type="entry name" value="HATPase_c"/>
    <property type="match status" value="1"/>
</dbReference>
<keyword evidence="9" id="KW-0902">Two-component regulatory system</keyword>
<comment type="subcellular location">
    <subcellularLocation>
        <location evidence="2">Membrane</location>
        <topology evidence="2">Multi-pass membrane protein</topology>
    </subcellularLocation>
</comment>
<dbReference type="InterPro" id="IPR050428">
    <property type="entry name" value="TCS_sensor_his_kinase"/>
</dbReference>
<dbReference type="Proteomes" id="UP001486808">
    <property type="component" value="Unassembled WGS sequence"/>
</dbReference>
<evidence type="ECO:0000256" key="6">
    <source>
        <dbReference type="ARBA" id="ARBA00022692"/>
    </source>
</evidence>
<dbReference type="Gene3D" id="1.10.287.130">
    <property type="match status" value="1"/>
</dbReference>
<feature type="transmembrane region" description="Helical" evidence="11">
    <location>
        <begin position="153"/>
        <end position="172"/>
    </location>
</feature>
<dbReference type="InterPro" id="IPR036890">
    <property type="entry name" value="HATPase_C_sf"/>
</dbReference>
<dbReference type="Pfam" id="PF16750">
    <property type="entry name" value="HK_sensor"/>
    <property type="match status" value="1"/>
</dbReference>
<dbReference type="CDD" id="cd00082">
    <property type="entry name" value="HisKA"/>
    <property type="match status" value="1"/>
</dbReference>
<keyword evidence="4" id="KW-0597">Phosphoprotein</keyword>
<dbReference type="EMBL" id="BAABWD010000001">
    <property type="protein sequence ID" value="GAA6131101.1"/>
    <property type="molecule type" value="Genomic_DNA"/>
</dbReference>
<evidence type="ECO:0000256" key="11">
    <source>
        <dbReference type="SAM" id="Phobius"/>
    </source>
</evidence>
<dbReference type="Pfam" id="PF00672">
    <property type="entry name" value="HAMP"/>
    <property type="match status" value="1"/>
</dbReference>
<keyword evidence="15" id="KW-1185">Reference proteome</keyword>
<keyword evidence="7 14" id="KW-0418">Kinase</keyword>
<dbReference type="SMART" id="SM00387">
    <property type="entry name" value="HATPase_c"/>
    <property type="match status" value="1"/>
</dbReference>
<dbReference type="PANTHER" id="PTHR45436">
    <property type="entry name" value="SENSOR HISTIDINE KINASE YKOH"/>
    <property type="match status" value="1"/>
</dbReference>
<evidence type="ECO:0000313" key="14">
    <source>
        <dbReference type="EMBL" id="GAA6131101.1"/>
    </source>
</evidence>
<dbReference type="Pfam" id="PF00512">
    <property type="entry name" value="HisKA"/>
    <property type="match status" value="1"/>
</dbReference>
<dbReference type="PROSITE" id="PS50109">
    <property type="entry name" value="HIS_KIN"/>
    <property type="match status" value="1"/>
</dbReference>